<dbReference type="RefSeq" id="WP_119455739.1">
    <property type="nucleotide sequence ID" value="NZ_QWGT01000281.1"/>
</dbReference>
<dbReference type="InterPro" id="IPR036514">
    <property type="entry name" value="SGNH_hydro_sf"/>
</dbReference>
<accession>A0A399SV61</accession>
<dbReference type="Proteomes" id="UP000266484">
    <property type="component" value="Unassembled WGS sequence"/>
</dbReference>
<organism evidence="1 2">
    <name type="scientific">Clavibacter lycopersici</name>
    <dbReference type="NCBI Taxonomy" id="2301718"/>
    <lineage>
        <taxon>Bacteria</taxon>
        <taxon>Bacillati</taxon>
        <taxon>Actinomycetota</taxon>
        <taxon>Actinomycetes</taxon>
        <taxon>Micrococcales</taxon>
        <taxon>Microbacteriaceae</taxon>
        <taxon>Clavibacter</taxon>
    </lineage>
</organism>
<sequence>MRPLSDLLLAASALPGRTARVAESLYRRVDAEDGIVPADAAHGLVGGPDPERIVVIGESGMISLGVRTHGISLTACLARQHASRTGRGVVWSSAILAGSRIRDAPAAIAGLAPVLARADAVVLLVGVSDVLRVTAVADWGRHLGEALADLRGHLPAGTWILVAALPPLDHAGGLSPRARRGAGRHGRVLDQRTREVVARVPNAAAIAFPAELMCAPWQPASEETAYRETYRIWGVDLARALGIARAGCAAG</sequence>
<evidence type="ECO:0008006" key="3">
    <source>
        <dbReference type="Google" id="ProtNLM"/>
    </source>
</evidence>
<protein>
    <recommendedName>
        <fullName evidence="3">SGNH/GDSL hydrolase family protein</fullName>
    </recommendedName>
</protein>
<gene>
    <name evidence="1" type="ORF">DZG00_13865</name>
</gene>
<evidence type="ECO:0000313" key="2">
    <source>
        <dbReference type="Proteomes" id="UP000266484"/>
    </source>
</evidence>
<keyword evidence="2" id="KW-1185">Reference proteome</keyword>
<evidence type="ECO:0000313" key="1">
    <source>
        <dbReference type="EMBL" id="RIJ46689.1"/>
    </source>
</evidence>
<comment type="caution">
    <text evidence="1">The sequence shown here is derived from an EMBL/GenBank/DDBJ whole genome shotgun (WGS) entry which is preliminary data.</text>
</comment>
<dbReference type="Gene3D" id="3.40.50.1110">
    <property type="entry name" value="SGNH hydrolase"/>
    <property type="match status" value="1"/>
</dbReference>
<dbReference type="AlphaFoldDB" id="A0A399SV61"/>
<name>A0A399SV61_9MICO</name>
<dbReference type="EMBL" id="QWGT01000281">
    <property type="protein sequence ID" value="RIJ46689.1"/>
    <property type="molecule type" value="Genomic_DNA"/>
</dbReference>
<proteinExistence type="predicted"/>
<reference evidence="1 2" key="1">
    <citation type="submission" date="2018-08" db="EMBL/GenBank/DDBJ databases">
        <title>Genome Sequence of Clavibacter michiganensis Subspecies type strains, and the Atypical Peach-Colored Strains Isolated from Tomato.</title>
        <authorList>
            <person name="Osdaghi E."/>
            <person name="Portier P."/>
            <person name="Briand M."/>
            <person name="Jacques M.-A."/>
        </authorList>
    </citation>
    <scope>NUCLEOTIDE SEQUENCE [LARGE SCALE GENOMIC DNA]</scope>
    <source>
        <strain evidence="1 2">CFBP 8615</strain>
    </source>
</reference>
<dbReference type="SUPFAM" id="SSF52266">
    <property type="entry name" value="SGNH hydrolase"/>
    <property type="match status" value="1"/>
</dbReference>